<keyword evidence="3" id="KW-1185">Reference proteome</keyword>
<keyword evidence="1" id="KW-0812">Transmembrane</keyword>
<dbReference type="PANTHER" id="PTHR40031:SF1">
    <property type="entry name" value="MEMBRANE-BOUND METAL-DEPENDENT HYDROLASE"/>
    <property type="match status" value="1"/>
</dbReference>
<dbReference type="InterPro" id="IPR007404">
    <property type="entry name" value="YdjM-like"/>
</dbReference>
<dbReference type="STRING" id="86166.TAGGR_2118"/>
<evidence type="ECO:0000313" key="2">
    <source>
        <dbReference type="EMBL" id="GAQ95230.1"/>
    </source>
</evidence>
<evidence type="ECO:0000313" key="3">
    <source>
        <dbReference type="Proteomes" id="UP000054976"/>
    </source>
</evidence>
<evidence type="ECO:0000256" key="1">
    <source>
        <dbReference type="SAM" id="Phobius"/>
    </source>
</evidence>
<protein>
    <submittedName>
        <fullName evidence="2">Inner membrane protein</fullName>
    </submittedName>
</protein>
<feature type="transmembrane region" description="Helical" evidence="1">
    <location>
        <begin position="54"/>
        <end position="72"/>
    </location>
</feature>
<feature type="transmembrane region" description="Helical" evidence="1">
    <location>
        <begin position="23"/>
        <end position="42"/>
    </location>
</feature>
<sequence>MDPVTHTLSGFVVGKTISKNKTIIAIILISSLIPDIDIVLRLHSRELFLMYHRGITHGIGALFLFPLLPAIIFRKKLGFLKVYAFSFIAYGLHLFLDLTNQYGTKILSPFDWNSYNLSLTFIIDPYVLLPLLVVVLLSLKFKKQAKFLYILSMVFIALYIGTKAYFKAEARDFLKQKIEAHQYRVYPLPNDFLRWWFVAKHSDEYITGFVDLFTKRVYIDEKYRIKNDPAIIKSKEAEAVKSLLSLAKHPVAELKQEGDVIVVIWKELSYGFLPNNRFTAKVWLKETSQGYKIVNASLKI</sequence>
<proteinExistence type="predicted"/>
<dbReference type="PANTHER" id="PTHR40031">
    <property type="entry name" value="HYPOTHETICAL MEMBRANE SPANNING PROTEIN"/>
    <property type="match status" value="1"/>
</dbReference>
<feature type="transmembrane region" description="Helical" evidence="1">
    <location>
        <begin position="117"/>
        <end position="141"/>
    </location>
</feature>
<name>A0A0U9HQB9_9BACT</name>
<accession>A0A0U9HQB9</accession>
<dbReference type="Pfam" id="PF04307">
    <property type="entry name" value="YdjM"/>
    <property type="match status" value="1"/>
</dbReference>
<dbReference type="AlphaFoldDB" id="A0A0U9HQB9"/>
<gene>
    <name evidence="2" type="ORF">TAGGR_2118</name>
</gene>
<dbReference type="OrthoDB" id="9781927at2"/>
<dbReference type="InterPro" id="IPR053170">
    <property type="entry name" value="Transcription_regulator"/>
</dbReference>
<keyword evidence="1" id="KW-1133">Transmembrane helix</keyword>
<comment type="caution">
    <text evidence="2">The sequence shown here is derived from an EMBL/GenBank/DDBJ whole genome shotgun (WGS) entry which is preliminary data.</text>
</comment>
<organism evidence="2 3">
    <name type="scientific">Thermodesulfovibrio aggregans</name>
    <dbReference type="NCBI Taxonomy" id="86166"/>
    <lineage>
        <taxon>Bacteria</taxon>
        <taxon>Pseudomonadati</taxon>
        <taxon>Nitrospirota</taxon>
        <taxon>Thermodesulfovibrionia</taxon>
        <taxon>Thermodesulfovibrionales</taxon>
        <taxon>Thermodesulfovibrionaceae</taxon>
        <taxon>Thermodesulfovibrio</taxon>
    </lineage>
</organism>
<feature type="transmembrane region" description="Helical" evidence="1">
    <location>
        <begin position="78"/>
        <end position="96"/>
    </location>
</feature>
<reference evidence="3" key="1">
    <citation type="submission" date="2016-01" db="EMBL/GenBank/DDBJ databases">
        <title>Draft genome sequence of Thermodesulfovibrio aggregans strain TGE-P1.</title>
        <authorList>
            <person name="Sekiguchi Y."/>
            <person name="Ohashi A."/>
            <person name="Matsuura N."/>
            <person name="Tourlousse M.D."/>
        </authorList>
    </citation>
    <scope>NUCLEOTIDE SEQUENCE [LARGE SCALE GENOMIC DNA]</scope>
    <source>
        <strain evidence="3">TGE-P1</strain>
    </source>
</reference>
<dbReference type="EMBL" id="BCNO01000002">
    <property type="protein sequence ID" value="GAQ95230.1"/>
    <property type="molecule type" value="Genomic_DNA"/>
</dbReference>
<keyword evidence="1" id="KW-0472">Membrane</keyword>
<dbReference type="Proteomes" id="UP000054976">
    <property type="component" value="Unassembled WGS sequence"/>
</dbReference>
<dbReference type="RefSeq" id="WP_059176677.1">
    <property type="nucleotide sequence ID" value="NZ_BCNO01000002.1"/>
</dbReference>
<feature type="transmembrane region" description="Helical" evidence="1">
    <location>
        <begin position="147"/>
        <end position="166"/>
    </location>
</feature>